<dbReference type="PROSITE" id="PS50867">
    <property type="entry name" value="PRE_SET"/>
    <property type="match status" value="1"/>
</dbReference>
<dbReference type="InterPro" id="IPR007728">
    <property type="entry name" value="Pre-SET_dom"/>
</dbReference>
<feature type="domain" description="MBD" evidence="13">
    <location>
        <begin position="862"/>
        <end position="934"/>
    </location>
</feature>
<dbReference type="GO" id="GO:0005634">
    <property type="term" value="C:nucleus"/>
    <property type="evidence" value="ECO:0007669"/>
    <property type="project" value="UniProtKB-SubCell"/>
</dbReference>
<sequence>MKRSEDEQSFSPKRKYMREGALSANSSTHIDDRSGIVENAKGEHSRSPRRNCEGIDRSERPAQHQEVVVIDLLDDDEPTEGEGITSETVLNGSDSVSVVGRVSSTTPHDDDARSDSSGEVTVIMDSADLASLSDAHKVICESRMRHFYEVFRHVGTSTVSTHNGLADEVRELCIIDDFQTGRMVFDEERISKAVVAYHVEKLSVREVAESMKIADFDVIVCLLDHVWKERHNTVEGYSLVEVACYIRLERAQLPQMALLIVKPEQLSPSQLVARTLNEPVEIIFIMTALLARMYRWPIADDLDSNWQVIENVPPPNDEEWISSIDGIQAIFKEVAEDIGHNRFNGLRNNESYLSTITADFKNLCDEILKATAAVGKGLESLPSARTTTAPRIVPLRWKRRADRLQEAQSKRPSVEISLPEKDSQKISNETSKILPVGEEISVVETRQSEFSRPGYMIVDDPTDLDEIPVGSICLARQKTGINFIRCTVMRKVSLREYLVRFTNSTEEAVDISRIGRKIEGWLRIWEGVRVCALYEPRLSTDKFQKAFYSGIVAVGSHGYTSHEMLIFFDNGCDGMVAARTVHVLAEQQYTTCSDGRKVIDRRRNYIFMPTARRLFVKHYLNRYPDWPLVPMKRKENTQRVNVMREGRAYSAYVLQTERQFALLRFPPKKRTPGADCVVIGCSRHEHIDEWVYRGSDRLDTIRQTIEIRERVERQQQKCVVMNPLQSRREARLMHNFEYAIPLHKNTIQEPPRTIHETRSDPDLCARGRALFNADESTDSDESIYQRRQTARKSSVLNVPIEDVSRLHHSASASDARSMRRLKDKKLVCHPISDWSHLRHSPHSSCSVDCLQELETDPHDKTFCGISPYMIPLMTGWKRSCVLLSKRTRKQESTVVTYITPCGISMYSMSQIVAYLKATCSRLTVDLFTFDKDIRPNVVFRSPNEAKLMDDFTKGYEAVPIAVCNEVDYERPPKIEYDSRRYPFNKDTDVSTIAKEFCSGCSCIDDCANELMCECRQLTRIEISRLAKSLRPLTVRGYSYRSLVVCNDDEVILSGIYECNDACNCDKNKCLNRVVQLGMRFPLELFKTPKIGWGVRTLVDVPAGAFVCTYAGAILTDSQAEECGKAYGDEYFADVNLVEVVEKEKQNAGVDIGEDYFSDEGDEKSSHSDKDSLSSATSSESEIEDTDYDSYQESYGSESGEELATAADRRTRERSRRNVSNVEERSRNAREGTSDSNAEETLQADLAFARTSLFVGGNDERDDTMGASSKQNGDDEGTSSADALRAGRFNMVSYVESQKRPSLYTIDAKRKGNIGRFFNHSCEPNMRTCHVYVDTHDFRLPWIAFFTTKYVPAGTELCWDYGYTEGTVAGRNWKEWQPRKDMKRDSSTRNIKYGRKTLLSFTIW</sequence>
<evidence type="ECO:0000256" key="2">
    <source>
        <dbReference type="ARBA" id="ARBA00004286"/>
    </source>
</evidence>
<keyword evidence="4 14" id="KW-0489">Methyltransferase</keyword>
<evidence type="ECO:0000256" key="5">
    <source>
        <dbReference type="ARBA" id="ARBA00022679"/>
    </source>
</evidence>
<feature type="region of interest" description="Disordered" evidence="10">
    <location>
        <begin position="1255"/>
        <end position="1281"/>
    </location>
</feature>
<protein>
    <submittedName>
        <fullName evidence="14">Histone-lysine N-methyltransferase met-2</fullName>
    </submittedName>
</protein>
<dbReference type="GO" id="GO:0046974">
    <property type="term" value="F:histone H3K9 methyltransferase activity"/>
    <property type="evidence" value="ECO:0007669"/>
    <property type="project" value="TreeGrafter"/>
</dbReference>
<keyword evidence="7" id="KW-0479">Metal-binding</keyword>
<feature type="compositionally biased region" description="Basic and acidic residues" evidence="10">
    <location>
        <begin position="29"/>
        <end position="63"/>
    </location>
</feature>
<dbReference type="EMBL" id="JI164747">
    <property type="protein sequence ID" value="ADY40528.1"/>
    <property type="molecule type" value="mRNA"/>
</dbReference>
<dbReference type="SMART" id="SM00317">
    <property type="entry name" value="SET"/>
    <property type="match status" value="1"/>
</dbReference>
<feature type="compositionally biased region" description="Acidic residues" evidence="10">
    <location>
        <begin position="1151"/>
        <end position="1161"/>
    </location>
</feature>
<feature type="domain" description="Pre-SET" evidence="12">
    <location>
        <begin position="998"/>
        <end position="1077"/>
    </location>
</feature>
<feature type="compositionally biased region" description="Basic and acidic residues" evidence="10">
    <location>
        <begin position="1221"/>
        <end position="1232"/>
    </location>
</feature>
<dbReference type="GO" id="GO:0005694">
    <property type="term" value="C:chromosome"/>
    <property type="evidence" value="ECO:0007669"/>
    <property type="project" value="UniProtKB-SubCell"/>
</dbReference>
<evidence type="ECO:0000256" key="10">
    <source>
        <dbReference type="SAM" id="MobiDB-lite"/>
    </source>
</evidence>
<dbReference type="InterPro" id="IPR001739">
    <property type="entry name" value="Methyl_CpG_DNA-bd"/>
</dbReference>
<proteinExistence type="evidence at transcript level"/>
<evidence type="ECO:0000256" key="6">
    <source>
        <dbReference type="ARBA" id="ARBA00022691"/>
    </source>
</evidence>
<dbReference type="SMART" id="SM00468">
    <property type="entry name" value="PreSET"/>
    <property type="match status" value="1"/>
</dbReference>
<evidence type="ECO:0000256" key="3">
    <source>
        <dbReference type="ARBA" id="ARBA00022454"/>
    </source>
</evidence>
<accession>F1KRM4</accession>
<dbReference type="GO" id="GO:0032259">
    <property type="term" value="P:methylation"/>
    <property type="evidence" value="ECO:0007669"/>
    <property type="project" value="UniProtKB-KW"/>
</dbReference>
<dbReference type="PROSITE" id="PS50982">
    <property type="entry name" value="MBD"/>
    <property type="match status" value="1"/>
</dbReference>
<dbReference type="InterPro" id="IPR046341">
    <property type="entry name" value="SET_dom_sf"/>
</dbReference>
<dbReference type="Gene3D" id="2.30.30.140">
    <property type="match status" value="1"/>
</dbReference>
<feature type="region of interest" description="Disordered" evidence="10">
    <location>
        <begin position="1150"/>
        <end position="1238"/>
    </location>
</feature>
<dbReference type="PANTHER" id="PTHR46024:SF1">
    <property type="entry name" value="HISTONE-LYSINE N-METHYLTRANSFERASE EGGLESS"/>
    <property type="match status" value="1"/>
</dbReference>
<comment type="subcellular location">
    <subcellularLocation>
        <location evidence="2">Chromosome</location>
    </subcellularLocation>
    <subcellularLocation>
        <location evidence="1">Nucleus</location>
    </subcellularLocation>
</comment>
<dbReference type="Gene3D" id="3.30.890.10">
    <property type="entry name" value="Methyl-cpg-binding Protein 2, Chain A"/>
    <property type="match status" value="1"/>
</dbReference>
<dbReference type="GO" id="GO:0070828">
    <property type="term" value="P:heterochromatin organization"/>
    <property type="evidence" value="ECO:0007669"/>
    <property type="project" value="TreeGrafter"/>
</dbReference>
<feature type="domain" description="SET" evidence="11">
    <location>
        <begin position="1080"/>
        <end position="1361"/>
    </location>
</feature>
<dbReference type="InterPro" id="IPR001214">
    <property type="entry name" value="SET_dom"/>
</dbReference>
<feature type="region of interest" description="Disordered" evidence="10">
    <location>
        <begin position="1"/>
        <end position="63"/>
    </location>
</feature>
<dbReference type="PROSITE" id="PS50280">
    <property type="entry name" value="SET"/>
    <property type="match status" value="1"/>
</dbReference>
<feature type="compositionally biased region" description="Basic and acidic residues" evidence="10">
    <location>
        <begin position="1162"/>
        <end position="1171"/>
    </location>
</feature>
<keyword evidence="5 14" id="KW-0808">Transferase</keyword>
<dbReference type="Pfam" id="PF01429">
    <property type="entry name" value="MBD"/>
    <property type="match status" value="1"/>
</dbReference>
<feature type="non-terminal residue" evidence="14">
    <location>
        <position position="1403"/>
    </location>
</feature>
<reference evidence="14" key="1">
    <citation type="journal article" date="2011" name="Genome Res.">
        <title>Deep small RNA sequencing from the nematode Ascaris reveals conservation, functional diversification, and novel developmental profiles.</title>
        <authorList>
            <person name="Wang J."/>
            <person name="Czech B."/>
            <person name="Crunk A."/>
            <person name="Wallace A."/>
            <person name="Mitreva M."/>
            <person name="Hannon G.J."/>
            <person name="Davis R.E."/>
        </authorList>
    </citation>
    <scope>NUCLEOTIDE SEQUENCE</scope>
</reference>
<evidence type="ECO:0000256" key="4">
    <source>
        <dbReference type="ARBA" id="ARBA00022603"/>
    </source>
</evidence>
<dbReference type="GO" id="GO:0008270">
    <property type="term" value="F:zinc ion binding"/>
    <property type="evidence" value="ECO:0007669"/>
    <property type="project" value="InterPro"/>
</dbReference>
<evidence type="ECO:0000256" key="1">
    <source>
        <dbReference type="ARBA" id="ARBA00004123"/>
    </source>
</evidence>
<evidence type="ECO:0000259" key="11">
    <source>
        <dbReference type="PROSITE" id="PS50280"/>
    </source>
</evidence>
<evidence type="ECO:0000313" key="14">
    <source>
        <dbReference type="EMBL" id="ADY40528.1"/>
    </source>
</evidence>
<organism evidence="14">
    <name type="scientific">Ascaris suum</name>
    <name type="common">Pig roundworm</name>
    <name type="synonym">Ascaris lumbricoides</name>
    <dbReference type="NCBI Taxonomy" id="6253"/>
    <lineage>
        <taxon>Eukaryota</taxon>
        <taxon>Metazoa</taxon>
        <taxon>Ecdysozoa</taxon>
        <taxon>Nematoda</taxon>
        <taxon>Chromadorea</taxon>
        <taxon>Rhabditida</taxon>
        <taxon>Spirurina</taxon>
        <taxon>Ascaridomorpha</taxon>
        <taxon>Ascaridoidea</taxon>
        <taxon>Ascarididae</taxon>
        <taxon>Ascaris</taxon>
    </lineage>
</organism>
<dbReference type="PANTHER" id="PTHR46024">
    <property type="entry name" value="HISTONE-LYSINE N-METHYLTRANSFERASE EGGLESS"/>
    <property type="match status" value="1"/>
</dbReference>
<evidence type="ECO:0000256" key="7">
    <source>
        <dbReference type="ARBA" id="ARBA00022723"/>
    </source>
</evidence>
<keyword evidence="3" id="KW-0158">Chromosome</keyword>
<keyword evidence="6" id="KW-0949">S-adenosyl-L-methionine</keyword>
<name>F1KRM4_ASCSU</name>
<dbReference type="GO" id="GO:0010629">
    <property type="term" value="P:negative regulation of gene expression"/>
    <property type="evidence" value="ECO:0007669"/>
    <property type="project" value="TreeGrafter"/>
</dbReference>
<evidence type="ECO:0000256" key="9">
    <source>
        <dbReference type="ARBA" id="ARBA00023242"/>
    </source>
</evidence>
<dbReference type="InterPro" id="IPR051516">
    <property type="entry name" value="SETDB_methyltransferase"/>
</dbReference>
<feature type="compositionally biased region" description="Acidic residues" evidence="10">
    <location>
        <begin position="1180"/>
        <end position="1189"/>
    </location>
</feature>
<dbReference type="Pfam" id="PF05033">
    <property type="entry name" value="Pre-SET"/>
    <property type="match status" value="1"/>
</dbReference>
<keyword evidence="8" id="KW-0862">Zinc</keyword>
<evidence type="ECO:0000256" key="8">
    <source>
        <dbReference type="ARBA" id="ARBA00022833"/>
    </source>
</evidence>
<dbReference type="SMART" id="SM00391">
    <property type="entry name" value="MBD"/>
    <property type="match status" value="1"/>
</dbReference>
<dbReference type="InterPro" id="IPR016177">
    <property type="entry name" value="DNA-bd_dom_sf"/>
</dbReference>
<keyword evidence="9" id="KW-0539">Nucleus</keyword>
<dbReference type="GO" id="GO:0003677">
    <property type="term" value="F:DNA binding"/>
    <property type="evidence" value="ECO:0007669"/>
    <property type="project" value="InterPro"/>
</dbReference>
<dbReference type="Gene3D" id="2.170.270.10">
    <property type="entry name" value="SET domain"/>
    <property type="match status" value="1"/>
</dbReference>
<dbReference type="SUPFAM" id="SSF82199">
    <property type="entry name" value="SET domain"/>
    <property type="match status" value="1"/>
</dbReference>
<dbReference type="SUPFAM" id="SSF54171">
    <property type="entry name" value="DNA-binding domain"/>
    <property type="match status" value="1"/>
</dbReference>
<evidence type="ECO:0000259" key="12">
    <source>
        <dbReference type="PROSITE" id="PS50867"/>
    </source>
</evidence>
<dbReference type="Pfam" id="PF00856">
    <property type="entry name" value="SET"/>
    <property type="match status" value="1"/>
</dbReference>
<evidence type="ECO:0000259" key="13">
    <source>
        <dbReference type="PROSITE" id="PS50982"/>
    </source>
</evidence>